<proteinExistence type="predicted"/>
<keyword evidence="1" id="KW-0812">Transmembrane</keyword>
<dbReference type="EMBL" id="CP032157">
    <property type="protein sequence ID" value="AXY74489.1"/>
    <property type="molecule type" value="Genomic_DNA"/>
</dbReference>
<dbReference type="RefSeq" id="WP_119050376.1">
    <property type="nucleotide sequence ID" value="NZ_CP032157.1"/>
</dbReference>
<feature type="transmembrane region" description="Helical" evidence="1">
    <location>
        <begin position="20"/>
        <end position="37"/>
    </location>
</feature>
<evidence type="ECO:0000313" key="2">
    <source>
        <dbReference type="EMBL" id="AXY74489.1"/>
    </source>
</evidence>
<feature type="transmembrane region" description="Helical" evidence="1">
    <location>
        <begin position="89"/>
        <end position="108"/>
    </location>
</feature>
<protein>
    <submittedName>
        <fullName evidence="2">Uncharacterized protein</fullName>
    </submittedName>
</protein>
<feature type="transmembrane region" description="Helical" evidence="1">
    <location>
        <begin position="64"/>
        <end position="82"/>
    </location>
</feature>
<evidence type="ECO:0000313" key="3">
    <source>
        <dbReference type="Proteomes" id="UP000263900"/>
    </source>
</evidence>
<feature type="transmembrane region" description="Helical" evidence="1">
    <location>
        <begin position="151"/>
        <end position="169"/>
    </location>
</feature>
<dbReference type="KEGG" id="pseg:D3H65_11090"/>
<keyword evidence="1" id="KW-0472">Membrane</keyword>
<dbReference type="Proteomes" id="UP000263900">
    <property type="component" value="Chromosome"/>
</dbReference>
<dbReference type="AlphaFoldDB" id="A0A3B7MMD3"/>
<keyword evidence="1" id="KW-1133">Transmembrane helix</keyword>
<reference evidence="2 3" key="1">
    <citation type="submission" date="2018-09" db="EMBL/GenBank/DDBJ databases">
        <title>Genome sequencing of strain 6GH32-13.</title>
        <authorList>
            <person name="Weon H.-Y."/>
            <person name="Heo J."/>
            <person name="Kwon S.-W."/>
        </authorList>
    </citation>
    <scope>NUCLEOTIDE SEQUENCE [LARGE SCALE GENOMIC DNA]</scope>
    <source>
        <strain evidence="2 3">5GH32-13</strain>
    </source>
</reference>
<sequence>METQQMQPPVLKLSWREKFAGILVLIIGIIYLLWQVADFMSSKSDAYAVKEGNFQISRAELLNHARSILSILLALAGGWLLLKGKKAGWIIGVTLLLLLNSIAIILMVQGFSLTDTTNKIAGGVVVFIMLLALLFLLLPSARLKYKVSKRTYLPTLVLLLILVGIYFFLQ</sequence>
<organism evidence="2 3">
    <name type="scientific">Paraflavitalea soli</name>
    <dbReference type="NCBI Taxonomy" id="2315862"/>
    <lineage>
        <taxon>Bacteria</taxon>
        <taxon>Pseudomonadati</taxon>
        <taxon>Bacteroidota</taxon>
        <taxon>Chitinophagia</taxon>
        <taxon>Chitinophagales</taxon>
        <taxon>Chitinophagaceae</taxon>
        <taxon>Paraflavitalea</taxon>
    </lineage>
</organism>
<keyword evidence="3" id="KW-1185">Reference proteome</keyword>
<name>A0A3B7MMD3_9BACT</name>
<feature type="transmembrane region" description="Helical" evidence="1">
    <location>
        <begin position="120"/>
        <end position="139"/>
    </location>
</feature>
<accession>A0A3B7MMD3</accession>
<gene>
    <name evidence="2" type="ORF">D3H65_11090</name>
</gene>
<evidence type="ECO:0000256" key="1">
    <source>
        <dbReference type="SAM" id="Phobius"/>
    </source>
</evidence>